<dbReference type="Proteomes" id="UP000565441">
    <property type="component" value="Unassembled WGS sequence"/>
</dbReference>
<dbReference type="EMBL" id="JAACJP010000035">
    <property type="protein sequence ID" value="KAF5374661.1"/>
    <property type="molecule type" value="Genomic_DNA"/>
</dbReference>
<keyword evidence="2" id="KW-1185">Reference proteome</keyword>
<gene>
    <name evidence="1" type="ORF">D9615_009012</name>
</gene>
<reference evidence="1 2" key="1">
    <citation type="journal article" date="2020" name="ISME J.">
        <title>Uncovering the hidden diversity of litter-decomposition mechanisms in mushroom-forming fungi.</title>
        <authorList>
            <person name="Floudas D."/>
            <person name="Bentzer J."/>
            <person name="Ahren D."/>
            <person name="Johansson T."/>
            <person name="Persson P."/>
            <person name="Tunlid A."/>
        </authorList>
    </citation>
    <scope>NUCLEOTIDE SEQUENCE [LARGE SCALE GENOMIC DNA]</scope>
    <source>
        <strain evidence="1 2">CBS 661.87</strain>
    </source>
</reference>
<proteinExistence type="predicted"/>
<organism evidence="1 2">
    <name type="scientific">Tricholomella constricta</name>
    <dbReference type="NCBI Taxonomy" id="117010"/>
    <lineage>
        <taxon>Eukaryota</taxon>
        <taxon>Fungi</taxon>
        <taxon>Dikarya</taxon>
        <taxon>Basidiomycota</taxon>
        <taxon>Agaricomycotina</taxon>
        <taxon>Agaricomycetes</taxon>
        <taxon>Agaricomycetidae</taxon>
        <taxon>Agaricales</taxon>
        <taxon>Tricholomatineae</taxon>
        <taxon>Lyophyllaceae</taxon>
        <taxon>Tricholomella</taxon>
    </lineage>
</organism>
<comment type="caution">
    <text evidence="1">The sequence shown here is derived from an EMBL/GenBank/DDBJ whole genome shotgun (WGS) entry which is preliminary data.</text>
</comment>
<dbReference type="OrthoDB" id="1920326at2759"/>
<accession>A0A8H5LZ30</accession>
<protein>
    <submittedName>
        <fullName evidence="1">Uncharacterized protein</fullName>
    </submittedName>
</protein>
<dbReference type="AlphaFoldDB" id="A0A8H5LZ30"/>
<evidence type="ECO:0000313" key="2">
    <source>
        <dbReference type="Proteomes" id="UP000565441"/>
    </source>
</evidence>
<name>A0A8H5LZ30_9AGAR</name>
<sequence length="303" mass="33714">MLIDPNQTTGWVNGNLYQPTTEVAGVLPIPADVRLALGMGTFASSIHSKQRHHFLASMQGTRKPVLPVHNAQERDLFCNFMMSDSGFNDPVHGPSWEVAVRLWNNTADTTDGVFYKLTEQLKVYYNGDWKRNTNTKQTKAMTAIVRVPLKRSLCDPRRSSTAPKALERPQNLHTVPKGLLPDDMLPVPHLPVFTPPPARSVPIPSGSRLPPLMTIPSTSADHHSGHEDRPEFHVARKRALASLPELPAKKRKGRTCRKCGVDACPGKKSVDLCRTPCRDCSKQICRGRNPNRPTRPCNVGWDD</sequence>
<evidence type="ECO:0000313" key="1">
    <source>
        <dbReference type="EMBL" id="KAF5374661.1"/>
    </source>
</evidence>